<evidence type="ECO:0000256" key="8">
    <source>
        <dbReference type="ARBA" id="ARBA00029447"/>
    </source>
</evidence>
<evidence type="ECO:0000313" key="14">
    <source>
        <dbReference type="EMBL" id="KEZ76336.1"/>
    </source>
</evidence>
<keyword evidence="4 11" id="KW-0812">Transmembrane</keyword>
<keyword evidence="5 11" id="KW-1133">Transmembrane helix</keyword>
<dbReference type="Proteomes" id="UP000028302">
    <property type="component" value="Unassembled WGS sequence"/>
</dbReference>
<keyword evidence="14" id="KW-0675">Receptor</keyword>
<name>A0A084II02_SALHC</name>
<dbReference type="SMART" id="SM00304">
    <property type="entry name" value="HAMP"/>
    <property type="match status" value="1"/>
</dbReference>
<evidence type="ECO:0000256" key="1">
    <source>
        <dbReference type="ARBA" id="ARBA00004651"/>
    </source>
</evidence>
<evidence type="ECO:0000256" key="2">
    <source>
        <dbReference type="ARBA" id="ARBA00022475"/>
    </source>
</evidence>
<dbReference type="AlphaFoldDB" id="A0A084II02"/>
<keyword evidence="7 9" id="KW-0807">Transducer</keyword>
<dbReference type="PRINTS" id="PR00260">
    <property type="entry name" value="CHEMTRNSDUCR"/>
</dbReference>
<dbReference type="GO" id="GO:0005886">
    <property type="term" value="C:plasma membrane"/>
    <property type="evidence" value="ECO:0007669"/>
    <property type="project" value="UniProtKB-SubCell"/>
</dbReference>
<proteinExistence type="inferred from homology"/>
<dbReference type="EMBL" id="APNK01000032">
    <property type="protein sequence ID" value="KEZ76336.1"/>
    <property type="molecule type" value="Genomic_DNA"/>
</dbReference>
<accession>A0A084II02</accession>
<dbReference type="PANTHER" id="PTHR43531">
    <property type="entry name" value="PROTEIN ICFG"/>
    <property type="match status" value="1"/>
</dbReference>
<comment type="subcellular location">
    <subcellularLocation>
        <location evidence="1">Cell membrane</location>
        <topology evidence="1">Multi-pass membrane protein</topology>
    </subcellularLocation>
</comment>
<comment type="similarity">
    <text evidence="8">Belongs to the methyl-accepting chemotaxis (MCP) protein family.</text>
</comment>
<keyword evidence="3" id="KW-0488">Methylation</keyword>
<feature type="domain" description="Methyl-accepting transducer" evidence="12">
    <location>
        <begin position="394"/>
        <end position="623"/>
    </location>
</feature>
<dbReference type="GO" id="GO:0007165">
    <property type="term" value="P:signal transduction"/>
    <property type="evidence" value="ECO:0007669"/>
    <property type="project" value="UniProtKB-KW"/>
</dbReference>
<dbReference type="GO" id="GO:0006935">
    <property type="term" value="P:chemotaxis"/>
    <property type="evidence" value="ECO:0007669"/>
    <property type="project" value="InterPro"/>
</dbReference>
<dbReference type="FunFam" id="1.10.287.950:FF:000001">
    <property type="entry name" value="Methyl-accepting chemotaxis sensory transducer"/>
    <property type="match status" value="1"/>
</dbReference>
<dbReference type="CDD" id="cd11386">
    <property type="entry name" value="MCP_signal"/>
    <property type="match status" value="1"/>
</dbReference>
<evidence type="ECO:0000256" key="5">
    <source>
        <dbReference type="ARBA" id="ARBA00022989"/>
    </source>
</evidence>
<evidence type="ECO:0000259" key="13">
    <source>
        <dbReference type="PROSITE" id="PS50885"/>
    </source>
</evidence>
<keyword evidence="6 11" id="KW-0472">Membrane</keyword>
<dbReference type="SUPFAM" id="SSF58104">
    <property type="entry name" value="Methyl-accepting chemotaxis protein (MCP) signaling domain"/>
    <property type="match status" value="1"/>
</dbReference>
<feature type="domain" description="HAMP" evidence="13">
    <location>
        <begin position="335"/>
        <end position="389"/>
    </location>
</feature>
<feature type="transmembrane region" description="Helical" evidence="11">
    <location>
        <begin position="12"/>
        <end position="35"/>
    </location>
</feature>
<dbReference type="Gene3D" id="1.10.287.950">
    <property type="entry name" value="Methyl-accepting chemotaxis protein"/>
    <property type="match status" value="1"/>
</dbReference>
<dbReference type="Pfam" id="PF00015">
    <property type="entry name" value="MCPsignal"/>
    <property type="match status" value="1"/>
</dbReference>
<evidence type="ECO:0000256" key="10">
    <source>
        <dbReference type="SAM" id="MobiDB-lite"/>
    </source>
</evidence>
<dbReference type="CDD" id="cd18774">
    <property type="entry name" value="PDC2_HK_sensor"/>
    <property type="match status" value="1"/>
</dbReference>
<keyword evidence="15" id="KW-1185">Reference proteome</keyword>
<dbReference type="PROSITE" id="PS50111">
    <property type="entry name" value="CHEMOTAXIS_TRANSDUC_2"/>
    <property type="match status" value="1"/>
</dbReference>
<keyword evidence="2" id="KW-1003">Cell membrane</keyword>
<evidence type="ECO:0000256" key="6">
    <source>
        <dbReference type="ARBA" id="ARBA00023136"/>
    </source>
</evidence>
<dbReference type="STRING" id="1304275.C41B8_15380"/>
<dbReference type="CDD" id="cd06225">
    <property type="entry name" value="HAMP"/>
    <property type="match status" value="1"/>
</dbReference>
<dbReference type="Gene3D" id="3.30.450.20">
    <property type="entry name" value="PAS domain"/>
    <property type="match status" value="1"/>
</dbReference>
<dbReference type="PANTHER" id="PTHR43531:SF14">
    <property type="entry name" value="METHYL-ACCEPTING CHEMOTAXIS PROTEIN I-RELATED"/>
    <property type="match status" value="1"/>
</dbReference>
<dbReference type="InterPro" id="IPR003660">
    <property type="entry name" value="HAMP_dom"/>
</dbReference>
<comment type="caution">
    <text evidence="14">The sequence shown here is derived from an EMBL/GenBank/DDBJ whole genome shotgun (WGS) entry which is preliminary data.</text>
</comment>
<feature type="region of interest" description="Disordered" evidence="10">
    <location>
        <begin position="640"/>
        <end position="667"/>
    </location>
</feature>
<evidence type="ECO:0000256" key="9">
    <source>
        <dbReference type="PROSITE-ProRule" id="PRU00284"/>
    </source>
</evidence>
<dbReference type="PATRIC" id="fig|1304275.5.peg.3145"/>
<evidence type="ECO:0000259" key="12">
    <source>
        <dbReference type="PROSITE" id="PS50111"/>
    </source>
</evidence>
<dbReference type="InterPro" id="IPR051310">
    <property type="entry name" value="MCP_chemotaxis"/>
</dbReference>
<dbReference type="RefSeq" id="WP_084189096.1">
    <property type="nucleotide sequence ID" value="NZ_APNK01000032.1"/>
</dbReference>
<dbReference type="Pfam" id="PF00672">
    <property type="entry name" value="HAMP"/>
    <property type="match status" value="1"/>
</dbReference>
<dbReference type="Pfam" id="PF02743">
    <property type="entry name" value="dCache_1"/>
    <property type="match status" value="1"/>
</dbReference>
<evidence type="ECO:0000256" key="3">
    <source>
        <dbReference type="ARBA" id="ARBA00022481"/>
    </source>
</evidence>
<dbReference type="OrthoDB" id="2489132at2"/>
<dbReference type="InterPro" id="IPR033479">
    <property type="entry name" value="dCache_1"/>
</dbReference>
<gene>
    <name evidence="14" type="ORF">C41B8_15380</name>
</gene>
<sequence length="667" mass="71996">MGWLKSLQVRYTVFAVAFFVVITGVTVAVIESYVAPELRRQSEANVAEQVGNIADTIQKRLASVNAQMRTITQTVAGLPNDQIQTILPSLVDQYGDTSISGGGIWPLPYKRDPARERDSTFFARNDSGKLTLNTYWNTPDSKKYFEQSWFKHGMAAPQGECAWATAYKDDASPEPRTNCAMSIFRNGQRWGVATIDVTLGFFNGLVARMEKQIHGQILIVEHDGTIVSNSTRIKGPIVLDKLSALADRSPMAAAVAKALGSSDAQAAQPAKVHFDADGDDQTLFLRPIKNTPWVLASAVPTRLLMAKSNEVLSRLGWTQIPLALLFLALVVLGLRQIMKRVGRLQRGIDELAAGDADLTQRLPENGGREFEAVSASFNRFVERLQSMLQQISAASGELSGAARQIADGNMDLSSRTENQASAVQETASSMEELTTTVAHNAERAQQGNEVAAETSARAGQAHTVVGEVVSTMDEINQSSQQIVDILTTIDGIAFQTNILALNASVEAARAGEHGRGFSVVAAEVRALAKRSGDAATEIRELIENSNEKVGRGAELAGHAGEHMQGVVDDIRRVTQFMEEIRNASEEQRRGIEQVNQAVTDLDSNTQQNSALVEQAAAAAQSMHEQTDMLQRLVSGFRLERGEAASPAAAASEPSEAAADRGLYPAPG</sequence>
<dbReference type="PROSITE" id="PS50885">
    <property type="entry name" value="HAMP"/>
    <property type="match status" value="1"/>
</dbReference>
<dbReference type="eggNOG" id="COG0840">
    <property type="taxonomic scope" value="Bacteria"/>
</dbReference>
<feature type="transmembrane region" description="Helical" evidence="11">
    <location>
        <begin position="315"/>
        <end position="334"/>
    </location>
</feature>
<dbReference type="GO" id="GO:0004888">
    <property type="term" value="F:transmembrane signaling receptor activity"/>
    <property type="evidence" value="ECO:0007669"/>
    <property type="project" value="InterPro"/>
</dbReference>
<reference evidence="14 15" key="1">
    <citation type="submission" date="2013-03" db="EMBL/GenBank/DDBJ databases">
        <title>Salinisphaera hydrothermalis C41B8 Genome Sequencing.</title>
        <authorList>
            <person name="Li C."/>
            <person name="Lai Q."/>
            <person name="Shao Z."/>
        </authorList>
    </citation>
    <scope>NUCLEOTIDE SEQUENCE [LARGE SCALE GENOMIC DNA]</scope>
    <source>
        <strain evidence="14 15">C41B8</strain>
    </source>
</reference>
<evidence type="ECO:0000256" key="7">
    <source>
        <dbReference type="ARBA" id="ARBA00023224"/>
    </source>
</evidence>
<evidence type="ECO:0000256" key="11">
    <source>
        <dbReference type="SAM" id="Phobius"/>
    </source>
</evidence>
<protein>
    <submittedName>
        <fullName evidence="14">Putative methyl-accepting chemotaxis receptor protein</fullName>
    </submittedName>
</protein>
<evidence type="ECO:0000256" key="4">
    <source>
        <dbReference type="ARBA" id="ARBA00022692"/>
    </source>
</evidence>
<evidence type="ECO:0000313" key="15">
    <source>
        <dbReference type="Proteomes" id="UP000028302"/>
    </source>
</evidence>
<dbReference type="InterPro" id="IPR004090">
    <property type="entry name" value="Chemotax_Me-accpt_rcpt"/>
</dbReference>
<feature type="compositionally biased region" description="Low complexity" evidence="10">
    <location>
        <begin position="643"/>
        <end position="656"/>
    </location>
</feature>
<organism evidence="14 15">
    <name type="scientific">Salinisphaera hydrothermalis (strain C41B8)</name>
    <dbReference type="NCBI Taxonomy" id="1304275"/>
    <lineage>
        <taxon>Bacteria</taxon>
        <taxon>Pseudomonadati</taxon>
        <taxon>Pseudomonadota</taxon>
        <taxon>Gammaproteobacteria</taxon>
        <taxon>Salinisphaerales</taxon>
        <taxon>Salinisphaeraceae</taxon>
        <taxon>Salinisphaera</taxon>
    </lineage>
</organism>
<dbReference type="SMART" id="SM00283">
    <property type="entry name" value="MA"/>
    <property type="match status" value="1"/>
</dbReference>
<dbReference type="InterPro" id="IPR004089">
    <property type="entry name" value="MCPsignal_dom"/>
</dbReference>